<dbReference type="Gene3D" id="3.40.640.10">
    <property type="entry name" value="Type I PLP-dependent aspartate aminotransferase-like (Major domain)"/>
    <property type="match status" value="1"/>
</dbReference>
<keyword evidence="4" id="KW-1185">Reference proteome</keyword>
<organism evidence="3 4">
    <name type="scientific">Marinibaculum pumilum</name>
    <dbReference type="NCBI Taxonomy" id="1766165"/>
    <lineage>
        <taxon>Bacteria</taxon>
        <taxon>Pseudomonadati</taxon>
        <taxon>Pseudomonadota</taxon>
        <taxon>Alphaproteobacteria</taxon>
        <taxon>Rhodospirillales</taxon>
        <taxon>Rhodospirillaceae</taxon>
        <taxon>Marinibaculum</taxon>
    </lineage>
</organism>
<dbReference type="CDD" id="cd00616">
    <property type="entry name" value="AHBA_syn"/>
    <property type="match status" value="1"/>
</dbReference>
<dbReference type="RefSeq" id="WP_379902335.1">
    <property type="nucleotide sequence ID" value="NZ_JBHRTR010000028.1"/>
</dbReference>
<protein>
    <submittedName>
        <fullName evidence="3">DegT/DnrJ/EryC1/StrS family aminotransferase</fullName>
    </submittedName>
</protein>
<dbReference type="Gene3D" id="3.90.1150.10">
    <property type="entry name" value="Aspartate Aminotransferase, domain 1"/>
    <property type="match status" value="1"/>
</dbReference>
<dbReference type="PANTHER" id="PTHR30244:SF34">
    <property type="entry name" value="DTDP-4-AMINO-4,6-DIDEOXYGALACTOSE TRANSAMINASE"/>
    <property type="match status" value="1"/>
</dbReference>
<reference evidence="4" key="1">
    <citation type="journal article" date="2019" name="Int. J. Syst. Evol. Microbiol.">
        <title>The Global Catalogue of Microorganisms (GCM) 10K type strain sequencing project: providing services to taxonomists for standard genome sequencing and annotation.</title>
        <authorList>
            <consortium name="The Broad Institute Genomics Platform"/>
            <consortium name="The Broad Institute Genome Sequencing Center for Infectious Disease"/>
            <person name="Wu L."/>
            <person name="Ma J."/>
        </authorList>
    </citation>
    <scope>NUCLEOTIDE SEQUENCE [LARGE SCALE GENOMIC DNA]</scope>
    <source>
        <strain evidence="4">KCTC 42964</strain>
    </source>
</reference>
<evidence type="ECO:0000313" key="3">
    <source>
        <dbReference type="EMBL" id="MFC3228843.1"/>
    </source>
</evidence>
<comment type="caution">
    <text evidence="3">The sequence shown here is derived from an EMBL/GenBank/DDBJ whole genome shotgun (WGS) entry which is preliminary data.</text>
</comment>
<accession>A0ABV7L2K1</accession>
<dbReference type="PIRSF" id="PIRSF000390">
    <property type="entry name" value="PLP_StrS"/>
    <property type="match status" value="1"/>
</dbReference>
<keyword evidence="3" id="KW-0808">Transferase</keyword>
<dbReference type="InterPro" id="IPR015424">
    <property type="entry name" value="PyrdxlP-dep_Trfase"/>
</dbReference>
<name>A0ABV7L2K1_9PROT</name>
<evidence type="ECO:0000256" key="2">
    <source>
        <dbReference type="RuleBase" id="RU004508"/>
    </source>
</evidence>
<evidence type="ECO:0000256" key="1">
    <source>
        <dbReference type="ARBA" id="ARBA00037999"/>
    </source>
</evidence>
<dbReference type="SUPFAM" id="SSF53383">
    <property type="entry name" value="PLP-dependent transferases"/>
    <property type="match status" value="1"/>
</dbReference>
<dbReference type="EMBL" id="JBHRTR010000028">
    <property type="protein sequence ID" value="MFC3228843.1"/>
    <property type="molecule type" value="Genomic_DNA"/>
</dbReference>
<sequence>MPPQEPFYPLAASQWDQAELDALAEVIASDMFTMGERVRTFEAAFAAYHGRAHAVMVNSGSSANLVGIASQFFTDTPRLQRGDEVIVPALSWSTTFHPLQQYGLHLRFVDIDPQTLNIDPAALEAALTPRTRMVMAVSILGNPCDFKALQSFCRQHGLLLFEDNCESLDAGLGGRKTGTFGDISTASFFFSHHISTMEGGMMLTDDRETADLARCLRAHGWTRDLAPDSPVYARGRDDFFEAYKFVLPGYNLRPGELHAAVGMEQLRKLPAHTTQRRRNLAHFQARFGNHPVVRMQREHGESSAFSFPLVLRDPSTDRGAVMAALKEADIAYRIVTGGCFIRHPAIRFFDHSVVGDLPHANEVHDRGFFVGNLPRDLTAQIDRLDETIRAAAG</sequence>
<dbReference type="InterPro" id="IPR015422">
    <property type="entry name" value="PyrdxlP-dep_Trfase_small"/>
</dbReference>
<dbReference type="Pfam" id="PF01041">
    <property type="entry name" value="DegT_DnrJ_EryC1"/>
    <property type="match status" value="1"/>
</dbReference>
<keyword evidence="3" id="KW-0032">Aminotransferase</keyword>
<dbReference type="PANTHER" id="PTHR30244">
    <property type="entry name" value="TRANSAMINASE"/>
    <property type="match status" value="1"/>
</dbReference>
<proteinExistence type="inferred from homology"/>
<dbReference type="GO" id="GO:0008483">
    <property type="term" value="F:transaminase activity"/>
    <property type="evidence" value="ECO:0007669"/>
    <property type="project" value="UniProtKB-KW"/>
</dbReference>
<keyword evidence="2" id="KW-0663">Pyridoxal phosphate</keyword>
<gene>
    <name evidence="3" type="ORF">ACFOGJ_16480</name>
</gene>
<dbReference type="InterPro" id="IPR015421">
    <property type="entry name" value="PyrdxlP-dep_Trfase_major"/>
</dbReference>
<evidence type="ECO:0000313" key="4">
    <source>
        <dbReference type="Proteomes" id="UP001595528"/>
    </source>
</evidence>
<dbReference type="Proteomes" id="UP001595528">
    <property type="component" value="Unassembled WGS sequence"/>
</dbReference>
<dbReference type="InterPro" id="IPR000653">
    <property type="entry name" value="DegT/StrS_aminotransferase"/>
</dbReference>
<comment type="similarity">
    <text evidence="1 2">Belongs to the DegT/DnrJ/EryC1 family.</text>
</comment>